<dbReference type="GO" id="GO:0046983">
    <property type="term" value="F:protein dimerization activity"/>
    <property type="evidence" value="ECO:0007669"/>
    <property type="project" value="InterPro"/>
</dbReference>
<name>A0AAF1BAP9_DAUCS</name>
<protein>
    <recommendedName>
        <fullName evidence="1">HAT C-terminal dimerisation domain-containing protein</fullName>
    </recommendedName>
</protein>
<evidence type="ECO:0000259" key="1">
    <source>
        <dbReference type="Pfam" id="PF05699"/>
    </source>
</evidence>
<dbReference type="InterPro" id="IPR012337">
    <property type="entry name" value="RNaseH-like_sf"/>
</dbReference>
<dbReference type="Proteomes" id="UP000077755">
    <property type="component" value="Chromosome 8"/>
</dbReference>
<dbReference type="AlphaFoldDB" id="A0AAF1BAP9"/>
<sequence length="180" mass="20657">MRISPHEDEEVSINRNKCFKRLFLNPTDLQKVFTEFGAFSTGSGYFNQAHVIDGRITESAVSWWENHRTSTPMLQALAFKLLEQPASSSCIERNWSTYSLIQTVKRNRLETSTTEDLVFVHNNLRVLSRKDDEYVKGPSKLWDVCGDNFDPDGNIGEFAQLSLDEPEFEAMIQDGEEEDI</sequence>
<evidence type="ECO:0000313" key="2">
    <source>
        <dbReference type="EMBL" id="WOH12470.1"/>
    </source>
</evidence>
<dbReference type="Pfam" id="PF05699">
    <property type="entry name" value="Dimer_Tnp_hAT"/>
    <property type="match status" value="1"/>
</dbReference>
<feature type="domain" description="HAT C-terminal dimerisation" evidence="1">
    <location>
        <begin position="45"/>
        <end position="124"/>
    </location>
</feature>
<reference evidence="2" key="1">
    <citation type="journal article" date="2016" name="Nat. Genet.">
        <title>A high-quality carrot genome assembly provides new insights into carotenoid accumulation and asterid genome evolution.</title>
        <authorList>
            <person name="Iorizzo M."/>
            <person name="Ellison S."/>
            <person name="Senalik D."/>
            <person name="Zeng P."/>
            <person name="Satapoomin P."/>
            <person name="Huang J."/>
            <person name="Bowman M."/>
            <person name="Iovene M."/>
            <person name="Sanseverino W."/>
            <person name="Cavagnaro P."/>
            <person name="Yildiz M."/>
            <person name="Macko-Podgorni A."/>
            <person name="Moranska E."/>
            <person name="Grzebelus E."/>
            <person name="Grzebelus D."/>
            <person name="Ashrafi H."/>
            <person name="Zheng Z."/>
            <person name="Cheng S."/>
            <person name="Spooner D."/>
            <person name="Van Deynze A."/>
            <person name="Simon P."/>
        </authorList>
    </citation>
    <scope>NUCLEOTIDE SEQUENCE</scope>
    <source>
        <tissue evidence="2">Leaf</tissue>
    </source>
</reference>
<gene>
    <name evidence="2" type="ORF">DCAR_0831974</name>
</gene>
<keyword evidence="3" id="KW-1185">Reference proteome</keyword>
<organism evidence="2 3">
    <name type="scientific">Daucus carota subsp. sativus</name>
    <name type="common">Carrot</name>
    <dbReference type="NCBI Taxonomy" id="79200"/>
    <lineage>
        <taxon>Eukaryota</taxon>
        <taxon>Viridiplantae</taxon>
        <taxon>Streptophyta</taxon>
        <taxon>Embryophyta</taxon>
        <taxon>Tracheophyta</taxon>
        <taxon>Spermatophyta</taxon>
        <taxon>Magnoliopsida</taxon>
        <taxon>eudicotyledons</taxon>
        <taxon>Gunneridae</taxon>
        <taxon>Pentapetalae</taxon>
        <taxon>asterids</taxon>
        <taxon>campanulids</taxon>
        <taxon>Apiales</taxon>
        <taxon>Apiaceae</taxon>
        <taxon>Apioideae</taxon>
        <taxon>Scandiceae</taxon>
        <taxon>Daucinae</taxon>
        <taxon>Daucus</taxon>
        <taxon>Daucus sect. Daucus</taxon>
    </lineage>
</organism>
<dbReference type="EMBL" id="CP093350">
    <property type="protein sequence ID" value="WOH12470.1"/>
    <property type="molecule type" value="Genomic_DNA"/>
</dbReference>
<dbReference type="InterPro" id="IPR008906">
    <property type="entry name" value="HATC_C_dom"/>
</dbReference>
<evidence type="ECO:0000313" key="3">
    <source>
        <dbReference type="Proteomes" id="UP000077755"/>
    </source>
</evidence>
<reference evidence="2" key="2">
    <citation type="submission" date="2022-03" db="EMBL/GenBank/DDBJ databases">
        <title>Draft title - Genomic analysis of global carrot germplasm unveils the trajectory of domestication and the origin of high carotenoid orange carrot.</title>
        <authorList>
            <person name="Iorizzo M."/>
            <person name="Ellison S."/>
            <person name="Senalik D."/>
            <person name="Macko-Podgorni A."/>
            <person name="Grzebelus D."/>
            <person name="Bostan H."/>
            <person name="Rolling W."/>
            <person name="Curaba J."/>
            <person name="Simon P."/>
        </authorList>
    </citation>
    <scope>NUCLEOTIDE SEQUENCE</scope>
    <source>
        <tissue evidence="2">Leaf</tissue>
    </source>
</reference>
<accession>A0AAF1BAP9</accession>
<proteinExistence type="predicted"/>
<dbReference type="SUPFAM" id="SSF53098">
    <property type="entry name" value="Ribonuclease H-like"/>
    <property type="match status" value="1"/>
</dbReference>